<dbReference type="PROSITE" id="PS00187">
    <property type="entry name" value="TPP_ENZYMES"/>
    <property type="match status" value="1"/>
</dbReference>
<dbReference type="InterPro" id="IPR029035">
    <property type="entry name" value="DHS-like_NAD/FAD-binding_dom"/>
</dbReference>
<dbReference type="Gene3D" id="3.40.50.1220">
    <property type="entry name" value="TPP-binding domain"/>
    <property type="match status" value="1"/>
</dbReference>
<organism evidence="13 14">
    <name type="scientific">Petromyces alliaceus</name>
    <name type="common">Aspergillus alliaceus</name>
    <dbReference type="NCBI Taxonomy" id="209559"/>
    <lineage>
        <taxon>Eukaryota</taxon>
        <taxon>Fungi</taxon>
        <taxon>Dikarya</taxon>
        <taxon>Ascomycota</taxon>
        <taxon>Pezizomycotina</taxon>
        <taxon>Eurotiomycetes</taxon>
        <taxon>Eurotiomycetidae</taxon>
        <taxon>Eurotiales</taxon>
        <taxon>Aspergillaceae</taxon>
        <taxon>Aspergillus</taxon>
        <taxon>Aspergillus subgen. Circumdati</taxon>
    </lineage>
</organism>
<protein>
    <recommendedName>
        <fullName evidence="15">Pyruvate decarboxylase</fullName>
    </recommendedName>
</protein>
<evidence type="ECO:0000256" key="7">
    <source>
        <dbReference type="ARBA" id="ARBA00023052"/>
    </source>
</evidence>
<reference evidence="13 14" key="1">
    <citation type="submission" date="2019-04" db="EMBL/GenBank/DDBJ databases">
        <title>Aspergillus burnettii sp. nov., novel species from soil in southeast Queensland.</title>
        <authorList>
            <person name="Gilchrist C.L.M."/>
            <person name="Pitt J.I."/>
            <person name="Lange L."/>
            <person name="Lacey H.J."/>
            <person name="Vuong D."/>
            <person name="Midgley D.J."/>
            <person name="Greenfield P."/>
            <person name="Bradbury M."/>
            <person name="Lacey E."/>
            <person name="Busk P.K."/>
            <person name="Pilgaard B."/>
            <person name="Chooi Y.H."/>
            <person name="Piggott A.M."/>
        </authorList>
    </citation>
    <scope>NUCLEOTIDE SEQUENCE [LARGE SCALE GENOMIC DNA]</scope>
    <source>
        <strain evidence="13 14">FRR 5400</strain>
    </source>
</reference>
<accession>A0A8H5ZZS4</accession>
<evidence type="ECO:0000256" key="3">
    <source>
        <dbReference type="ARBA" id="ARBA00007812"/>
    </source>
</evidence>
<evidence type="ECO:0000256" key="9">
    <source>
        <dbReference type="ARBA" id="ARBA00023136"/>
    </source>
</evidence>
<feature type="non-terminal residue" evidence="13">
    <location>
        <position position="1"/>
    </location>
</feature>
<dbReference type="Proteomes" id="UP000541154">
    <property type="component" value="Unassembled WGS sequence"/>
</dbReference>
<dbReference type="GO" id="GO:0016020">
    <property type="term" value="C:membrane"/>
    <property type="evidence" value="ECO:0007669"/>
    <property type="project" value="UniProtKB-SubCell"/>
</dbReference>
<feature type="transmembrane region" description="Helical" evidence="10">
    <location>
        <begin position="122"/>
        <end position="146"/>
    </location>
</feature>
<dbReference type="GO" id="GO:0050660">
    <property type="term" value="F:flavin adenine dinucleotide binding"/>
    <property type="evidence" value="ECO:0007669"/>
    <property type="project" value="TreeGrafter"/>
</dbReference>
<dbReference type="GO" id="GO:0009097">
    <property type="term" value="P:isoleucine biosynthetic process"/>
    <property type="evidence" value="ECO:0007669"/>
    <property type="project" value="TreeGrafter"/>
</dbReference>
<dbReference type="PANTHER" id="PTHR18968:SF13">
    <property type="entry name" value="ACETOLACTATE SYNTHASE CATALYTIC SUBUNIT, MITOCHONDRIAL"/>
    <property type="match status" value="1"/>
</dbReference>
<dbReference type="InterPro" id="IPR045229">
    <property type="entry name" value="TPP_enz"/>
</dbReference>
<dbReference type="SUPFAM" id="SSF52518">
    <property type="entry name" value="Thiamin diphosphate-binding fold (THDP-binding)"/>
    <property type="match status" value="1"/>
</dbReference>
<comment type="caution">
    <text evidence="13">The sequence shown here is derived from an EMBL/GenBank/DDBJ whole genome shotgun (WGS) entry which is preliminary data.</text>
</comment>
<evidence type="ECO:0000259" key="12">
    <source>
        <dbReference type="Pfam" id="PF02775"/>
    </source>
</evidence>
<comment type="subcellular location">
    <subcellularLocation>
        <location evidence="2">Membrane</location>
        <topology evidence="2">Multi-pass membrane protein</topology>
    </subcellularLocation>
</comment>
<dbReference type="GO" id="GO:0009099">
    <property type="term" value="P:L-valine biosynthetic process"/>
    <property type="evidence" value="ECO:0007669"/>
    <property type="project" value="TreeGrafter"/>
</dbReference>
<dbReference type="GO" id="GO:0008324">
    <property type="term" value="F:monoatomic cation transmembrane transporter activity"/>
    <property type="evidence" value="ECO:0007669"/>
    <property type="project" value="InterPro"/>
</dbReference>
<name>A0A8H5ZZS4_PETAA</name>
<comment type="similarity">
    <text evidence="3">Belongs to the TPP enzyme family.</text>
</comment>
<evidence type="ECO:0000256" key="2">
    <source>
        <dbReference type="ARBA" id="ARBA00004141"/>
    </source>
</evidence>
<evidence type="ECO:0000256" key="4">
    <source>
        <dbReference type="ARBA" id="ARBA00022448"/>
    </source>
</evidence>
<dbReference type="InterPro" id="IPR003445">
    <property type="entry name" value="Cat_transpt"/>
</dbReference>
<feature type="transmembrane region" description="Helical" evidence="10">
    <location>
        <begin position="39"/>
        <end position="59"/>
    </location>
</feature>
<keyword evidence="5 10" id="KW-0812">Transmembrane</keyword>
<gene>
    <name evidence="13" type="ORF">ETB97_006726</name>
</gene>
<dbReference type="GO" id="GO:0030001">
    <property type="term" value="P:metal ion transport"/>
    <property type="evidence" value="ECO:0007669"/>
    <property type="project" value="UniProtKB-ARBA"/>
</dbReference>
<dbReference type="InterPro" id="IPR029061">
    <property type="entry name" value="THDP-binding"/>
</dbReference>
<dbReference type="Pfam" id="PF02775">
    <property type="entry name" value="TPP_enzyme_C"/>
    <property type="match status" value="1"/>
</dbReference>
<evidence type="ECO:0000256" key="8">
    <source>
        <dbReference type="ARBA" id="ARBA00023065"/>
    </source>
</evidence>
<feature type="domain" description="Thiamine pyrophosphate enzyme central" evidence="11">
    <location>
        <begin position="238"/>
        <end position="310"/>
    </location>
</feature>
<dbReference type="GO" id="GO:0005948">
    <property type="term" value="C:acetolactate synthase complex"/>
    <property type="evidence" value="ECO:0007669"/>
    <property type="project" value="TreeGrafter"/>
</dbReference>
<keyword evidence="7" id="KW-0786">Thiamine pyrophosphate</keyword>
<keyword evidence="6 10" id="KW-1133">Transmembrane helix</keyword>
<dbReference type="Pfam" id="PF00205">
    <property type="entry name" value="TPP_enzyme_M"/>
    <property type="match status" value="1"/>
</dbReference>
<keyword evidence="14" id="KW-1185">Reference proteome</keyword>
<dbReference type="InterPro" id="IPR011766">
    <property type="entry name" value="TPP_enzyme_TPP-bd"/>
</dbReference>
<sequence>NPQTNPFSPGLRLVDGLFQIASTRTAGFSITTLGALHPAVQVSFVVMMYISAFPIAIAIRKTNVYEEKSLGIYDDEDKPNPHSLASHIQRQLGFDLWYVMLGFFLISVTEGKRIQQTHGQDVAFSLFPLLFEIVSAYGTVGLSLGYPATQTSLSAEFNPVSDQNPTITPRIDFTVCIVCRFARSAKDSCGSDCAGRTRNLNRAQSGVPVWTLSLAFPEPSALDKRPGPVLVAVPKDADRVVKLINQSQRPVTCAGNGVHSSYDGPALLSQVAEQACIPVATTLLGLGSFDETHNLALHMMGTYGTPYANYERATGKATEFAPKARSIVQLDINADTVGKVIHPTDLAIGDLSVTLQILLPQLVRHDRAEWLSQIQHWKAEYSLRIPNTKEPQQYSLPQQILTELGHQIETIKHRTIPTAGVGQPQMWAAQRYRWRYSRSLITSGSLGAMGFGLPAAIGAHLAKPDHLVIDVDGDASLCMTIEELLTASQYDIPVKVVLFNNRQQAMITQLQQKDYNGCVCHPRQANPDFVRLAQSTGCQGRQCFRLDTLPENMEWLLNCEGPATLDVIVEDIDMKPIVSTGGSLDKVELELRLRARVIVKHSFS</sequence>
<dbReference type="PANTHER" id="PTHR18968">
    <property type="entry name" value="THIAMINE PYROPHOSPHATE ENZYMES"/>
    <property type="match status" value="1"/>
</dbReference>
<evidence type="ECO:0000256" key="6">
    <source>
        <dbReference type="ARBA" id="ARBA00022989"/>
    </source>
</evidence>
<dbReference type="GO" id="GO:0030976">
    <property type="term" value="F:thiamine pyrophosphate binding"/>
    <property type="evidence" value="ECO:0007669"/>
    <property type="project" value="InterPro"/>
</dbReference>
<dbReference type="SUPFAM" id="SSF52467">
    <property type="entry name" value="DHS-like NAD/FAD-binding domain"/>
    <property type="match status" value="1"/>
</dbReference>
<evidence type="ECO:0000259" key="11">
    <source>
        <dbReference type="Pfam" id="PF00205"/>
    </source>
</evidence>
<dbReference type="InterPro" id="IPR012000">
    <property type="entry name" value="Thiamin_PyroP_enz_cen_dom"/>
</dbReference>
<evidence type="ECO:0000256" key="10">
    <source>
        <dbReference type="SAM" id="Phobius"/>
    </source>
</evidence>
<comment type="cofactor">
    <cofactor evidence="1">
        <name>thiamine diphosphate</name>
        <dbReference type="ChEBI" id="CHEBI:58937"/>
    </cofactor>
</comment>
<feature type="domain" description="Thiamine pyrophosphate enzyme TPP-binding" evidence="12">
    <location>
        <begin position="420"/>
        <end position="567"/>
    </location>
</feature>
<dbReference type="GO" id="GO:0003984">
    <property type="term" value="F:acetolactate synthase activity"/>
    <property type="evidence" value="ECO:0007669"/>
    <property type="project" value="TreeGrafter"/>
</dbReference>
<keyword evidence="9 10" id="KW-0472">Membrane</keyword>
<evidence type="ECO:0000313" key="14">
    <source>
        <dbReference type="Proteomes" id="UP000541154"/>
    </source>
</evidence>
<proteinExistence type="inferred from homology"/>
<dbReference type="GO" id="GO:0000287">
    <property type="term" value="F:magnesium ion binding"/>
    <property type="evidence" value="ECO:0007669"/>
    <property type="project" value="InterPro"/>
</dbReference>
<dbReference type="Gene3D" id="3.40.50.970">
    <property type="match status" value="1"/>
</dbReference>
<evidence type="ECO:0000256" key="5">
    <source>
        <dbReference type="ARBA" id="ARBA00022692"/>
    </source>
</evidence>
<evidence type="ECO:0000256" key="1">
    <source>
        <dbReference type="ARBA" id="ARBA00001964"/>
    </source>
</evidence>
<dbReference type="AlphaFoldDB" id="A0A8H5ZZS4"/>
<keyword evidence="4" id="KW-0813">Transport</keyword>
<keyword evidence="8" id="KW-0406">Ion transport</keyword>
<evidence type="ECO:0008006" key="15">
    <source>
        <dbReference type="Google" id="ProtNLM"/>
    </source>
</evidence>
<dbReference type="Pfam" id="PF02386">
    <property type="entry name" value="TrkH"/>
    <property type="match status" value="1"/>
</dbReference>
<evidence type="ECO:0000313" key="13">
    <source>
        <dbReference type="EMBL" id="KAF5856798.1"/>
    </source>
</evidence>
<dbReference type="EMBL" id="SPNV01000295">
    <property type="protein sequence ID" value="KAF5856798.1"/>
    <property type="molecule type" value="Genomic_DNA"/>
</dbReference>
<dbReference type="GO" id="GO:0005739">
    <property type="term" value="C:mitochondrion"/>
    <property type="evidence" value="ECO:0007669"/>
    <property type="project" value="TreeGrafter"/>
</dbReference>
<dbReference type="InterPro" id="IPR000399">
    <property type="entry name" value="TPP-bd_CS"/>
</dbReference>